<protein>
    <submittedName>
        <fullName evidence="1">Uncharacterized protein</fullName>
    </submittedName>
</protein>
<gene>
    <name evidence="1" type="ORF">GCM10022232_03790</name>
</gene>
<name>A0ABP7Q3H6_9ACTN</name>
<reference evidence="2" key="1">
    <citation type="journal article" date="2019" name="Int. J. Syst. Evol. Microbiol.">
        <title>The Global Catalogue of Microorganisms (GCM) 10K type strain sequencing project: providing services to taxonomists for standard genome sequencing and annotation.</title>
        <authorList>
            <consortium name="The Broad Institute Genomics Platform"/>
            <consortium name="The Broad Institute Genome Sequencing Center for Infectious Disease"/>
            <person name="Wu L."/>
            <person name="Ma J."/>
        </authorList>
    </citation>
    <scope>NUCLEOTIDE SEQUENCE [LARGE SCALE GENOMIC DNA]</scope>
    <source>
        <strain evidence="2">JCM 16924</strain>
    </source>
</reference>
<proteinExistence type="predicted"/>
<comment type="caution">
    <text evidence="1">The sequence shown here is derived from an EMBL/GenBank/DDBJ whole genome shotgun (WGS) entry which is preliminary data.</text>
</comment>
<accession>A0ABP7Q3H6</accession>
<dbReference type="EMBL" id="BAAAZX010000001">
    <property type="protein sequence ID" value="GAA3975716.1"/>
    <property type="molecule type" value="Genomic_DNA"/>
</dbReference>
<evidence type="ECO:0000313" key="2">
    <source>
        <dbReference type="Proteomes" id="UP001500456"/>
    </source>
</evidence>
<evidence type="ECO:0000313" key="1">
    <source>
        <dbReference type="EMBL" id="GAA3975716.1"/>
    </source>
</evidence>
<organism evidence="1 2">
    <name type="scientific">Streptomyces plumbiresistens</name>
    <dbReference type="NCBI Taxonomy" id="511811"/>
    <lineage>
        <taxon>Bacteria</taxon>
        <taxon>Bacillati</taxon>
        <taxon>Actinomycetota</taxon>
        <taxon>Actinomycetes</taxon>
        <taxon>Kitasatosporales</taxon>
        <taxon>Streptomycetaceae</taxon>
        <taxon>Streptomyces</taxon>
    </lineage>
</organism>
<sequence>MVPTVISAALPWGALVELPPLPPALPLLHALRTVDAPAATVVAIRKFLREKDMATCLDVMDERETGYELSATGRR</sequence>
<keyword evidence="2" id="KW-1185">Reference proteome</keyword>
<dbReference type="Proteomes" id="UP001500456">
    <property type="component" value="Unassembled WGS sequence"/>
</dbReference>